<dbReference type="AlphaFoldDB" id="A0A6G1KC75"/>
<reference evidence="2" key="1">
    <citation type="journal article" date="2020" name="Stud. Mycol.">
        <title>101 Dothideomycetes genomes: a test case for predicting lifestyles and emergence of pathogens.</title>
        <authorList>
            <person name="Haridas S."/>
            <person name="Albert R."/>
            <person name="Binder M."/>
            <person name="Bloem J."/>
            <person name="Labutti K."/>
            <person name="Salamov A."/>
            <person name="Andreopoulos B."/>
            <person name="Baker S."/>
            <person name="Barry K."/>
            <person name="Bills G."/>
            <person name="Bluhm B."/>
            <person name="Cannon C."/>
            <person name="Castanera R."/>
            <person name="Culley D."/>
            <person name="Daum C."/>
            <person name="Ezra D."/>
            <person name="Gonzalez J."/>
            <person name="Henrissat B."/>
            <person name="Kuo A."/>
            <person name="Liang C."/>
            <person name="Lipzen A."/>
            <person name="Lutzoni F."/>
            <person name="Magnuson J."/>
            <person name="Mondo S."/>
            <person name="Nolan M."/>
            <person name="Ohm R."/>
            <person name="Pangilinan J."/>
            <person name="Park H.-J."/>
            <person name="Ramirez L."/>
            <person name="Alfaro M."/>
            <person name="Sun H."/>
            <person name="Tritt A."/>
            <person name="Yoshinaga Y."/>
            <person name="Zwiers L.-H."/>
            <person name="Turgeon B."/>
            <person name="Goodwin S."/>
            <person name="Spatafora J."/>
            <person name="Crous P."/>
            <person name="Grigoriev I."/>
        </authorList>
    </citation>
    <scope>NUCLEOTIDE SEQUENCE</scope>
    <source>
        <strain evidence="2">CBS 279.74</strain>
    </source>
</reference>
<keyword evidence="3" id="KW-1185">Reference proteome</keyword>
<keyword evidence="1" id="KW-0472">Membrane</keyword>
<organism evidence="2 3">
    <name type="scientific">Pleomassaria siparia CBS 279.74</name>
    <dbReference type="NCBI Taxonomy" id="1314801"/>
    <lineage>
        <taxon>Eukaryota</taxon>
        <taxon>Fungi</taxon>
        <taxon>Dikarya</taxon>
        <taxon>Ascomycota</taxon>
        <taxon>Pezizomycotina</taxon>
        <taxon>Dothideomycetes</taxon>
        <taxon>Pleosporomycetidae</taxon>
        <taxon>Pleosporales</taxon>
        <taxon>Pleomassariaceae</taxon>
        <taxon>Pleomassaria</taxon>
    </lineage>
</organism>
<name>A0A6G1KC75_9PLEO</name>
<proteinExistence type="predicted"/>
<dbReference type="Proteomes" id="UP000799428">
    <property type="component" value="Unassembled WGS sequence"/>
</dbReference>
<feature type="transmembrane region" description="Helical" evidence="1">
    <location>
        <begin position="51"/>
        <end position="75"/>
    </location>
</feature>
<keyword evidence="1" id="KW-0812">Transmembrane</keyword>
<evidence type="ECO:0000256" key="1">
    <source>
        <dbReference type="SAM" id="Phobius"/>
    </source>
</evidence>
<keyword evidence="1" id="KW-1133">Transmembrane helix</keyword>
<evidence type="ECO:0000313" key="2">
    <source>
        <dbReference type="EMBL" id="KAF2710041.1"/>
    </source>
</evidence>
<sequence length="97" mass="11602">MRFELVIYYLSVDSFLFVYIHHFPPLPITYDHRTMNTRLPVRSALFKHCTGGLVVKWVTIGESLLLYVFFFSFFFSCKQHCQSDILRTLRFRVKEVS</sequence>
<evidence type="ECO:0000313" key="3">
    <source>
        <dbReference type="Proteomes" id="UP000799428"/>
    </source>
</evidence>
<feature type="transmembrane region" description="Helical" evidence="1">
    <location>
        <begin position="6"/>
        <end position="30"/>
    </location>
</feature>
<accession>A0A6G1KC75</accession>
<gene>
    <name evidence="2" type="ORF">K504DRAFT_524854</name>
</gene>
<protein>
    <submittedName>
        <fullName evidence="2">Uncharacterized protein</fullName>
    </submittedName>
</protein>
<dbReference type="OrthoDB" id="3868412at2759"/>
<dbReference type="EMBL" id="MU005769">
    <property type="protein sequence ID" value="KAF2710041.1"/>
    <property type="molecule type" value="Genomic_DNA"/>
</dbReference>